<evidence type="ECO:0000256" key="1">
    <source>
        <dbReference type="ARBA" id="ARBA00022734"/>
    </source>
</evidence>
<dbReference type="GO" id="GO:0030246">
    <property type="term" value="F:carbohydrate binding"/>
    <property type="evidence" value="ECO:0007669"/>
    <property type="project" value="UniProtKB-KW"/>
</dbReference>
<feature type="domain" description="C-type lectin" evidence="4">
    <location>
        <begin position="109"/>
        <end position="232"/>
    </location>
</feature>
<comment type="caution">
    <text evidence="5">The sequence shown here is derived from an EMBL/GenBank/DDBJ whole genome shotgun (WGS) entry which is preliminary data.</text>
</comment>
<name>A0A5N5JB82_PANHP</name>
<keyword evidence="1" id="KW-0430">Lectin</keyword>
<dbReference type="CDD" id="cd03590">
    <property type="entry name" value="CLECT_DC-SIGN_like"/>
    <property type="match status" value="1"/>
</dbReference>
<dbReference type="Gene3D" id="3.10.100.10">
    <property type="entry name" value="Mannose-Binding Protein A, subunit A"/>
    <property type="match status" value="1"/>
</dbReference>
<keyword evidence="3" id="KW-0472">Membrane</keyword>
<feature type="region of interest" description="Disordered" evidence="2">
    <location>
        <begin position="20"/>
        <end position="41"/>
    </location>
</feature>
<dbReference type="Proteomes" id="UP000327468">
    <property type="component" value="Unassembled WGS sequence"/>
</dbReference>
<dbReference type="InterPro" id="IPR050111">
    <property type="entry name" value="C-type_lectin/snaclec_domain"/>
</dbReference>
<dbReference type="Pfam" id="PF00059">
    <property type="entry name" value="Lectin_C"/>
    <property type="match status" value="1"/>
</dbReference>
<keyword evidence="3" id="KW-0812">Transmembrane</keyword>
<dbReference type="InterPro" id="IPR016186">
    <property type="entry name" value="C-type_lectin-like/link_sf"/>
</dbReference>
<evidence type="ECO:0000256" key="2">
    <source>
        <dbReference type="SAM" id="MobiDB-lite"/>
    </source>
</evidence>
<sequence length="237" mass="27349">MHQRSFEQIVIYENASAVRDHDPDAEKKGSDTKRDLDTDPHTGGDTAWSRCYRVTAVCVLLLCVLLLTAITVLWIKFINLTKERDQLQKDREDLQRLSKLVRDIGWTYFNSSLYYKSTEKKNWTESRKDCRERGADLVIINSKEEQEFINKTLLSAKAWIGLSDRDTEGVWKWVDGTELTNGTGYWSQAEPNDHEGNEDCAITGYIPQGGTRDFLNTWNDVPCSFNYGRICAKKFFI</sequence>
<evidence type="ECO:0000256" key="3">
    <source>
        <dbReference type="SAM" id="Phobius"/>
    </source>
</evidence>
<feature type="transmembrane region" description="Helical" evidence="3">
    <location>
        <begin position="54"/>
        <end position="75"/>
    </location>
</feature>
<evidence type="ECO:0000259" key="4">
    <source>
        <dbReference type="PROSITE" id="PS50041"/>
    </source>
</evidence>
<dbReference type="InterPro" id="IPR001304">
    <property type="entry name" value="C-type_lectin-like"/>
</dbReference>
<dbReference type="InterPro" id="IPR016187">
    <property type="entry name" value="CTDL_fold"/>
</dbReference>
<dbReference type="SUPFAM" id="SSF56436">
    <property type="entry name" value="C-type lectin-like"/>
    <property type="match status" value="1"/>
</dbReference>
<dbReference type="SMART" id="SM00034">
    <property type="entry name" value="CLECT"/>
    <property type="match status" value="1"/>
</dbReference>
<gene>
    <name evidence="5" type="ORF">PHYPO_G00248990</name>
</gene>
<dbReference type="PANTHER" id="PTHR22803">
    <property type="entry name" value="MANNOSE, PHOSPHOLIPASE, LECTIN RECEPTOR RELATED"/>
    <property type="match status" value="1"/>
</dbReference>
<protein>
    <recommendedName>
        <fullName evidence="4">C-type lectin domain-containing protein</fullName>
    </recommendedName>
</protein>
<accession>A0A5N5JB82</accession>
<proteinExistence type="predicted"/>
<dbReference type="EMBL" id="VFJC01000045">
    <property type="protein sequence ID" value="KAB5514875.1"/>
    <property type="molecule type" value="Genomic_DNA"/>
</dbReference>
<dbReference type="AlphaFoldDB" id="A0A5N5JB82"/>
<keyword evidence="3" id="KW-1133">Transmembrane helix</keyword>
<organism evidence="5 6">
    <name type="scientific">Pangasianodon hypophthalmus</name>
    <name type="common">Striped catfish</name>
    <name type="synonym">Helicophagus hypophthalmus</name>
    <dbReference type="NCBI Taxonomy" id="310915"/>
    <lineage>
        <taxon>Eukaryota</taxon>
        <taxon>Metazoa</taxon>
        <taxon>Chordata</taxon>
        <taxon>Craniata</taxon>
        <taxon>Vertebrata</taxon>
        <taxon>Euteleostomi</taxon>
        <taxon>Actinopterygii</taxon>
        <taxon>Neopterygii</taxon>
        <taxon>Teleostei</taxon>
        <taxon>Ostariophysi</taxon>
        <taxon>Siluriformes</taxon>
        <taxon>Pangasiidae</taxon>
        <taxon>Pangasianodon</taxon>
    </lineage>
</organism>
<evidence type="ECO:0000313" key="6">
    <source>
        <dbReference type="Proteomes" id="UP000327468"/>
    </source>
</evidence>
<evidence type="ECO:0000313" key="5">
    <source>
        <dbReference type="EMBL" id="KAB5514875.1"/>
    </source>
</evidence>
<keyword evidence="6" id="KW-1185">Reference proteome</keyword>
<dbReference type="PROSITE" id="PS50041">
    <property type="entry name" value="C_TYPE_LECTIN_2"/>
    <property type="match status" value="1"/>
</dbReference>
<dbReference type="InterPro" id="IPR033989">
    <property type="entry name" value="CD209-like_CTLD"/>
</dbReference>
<reference evidence="5 6" key="1">
    <citation type="submission" date="2019-06" db="EMBL/GenBank/DDBJ databases">
        <title>A chromosome-scale genome assembly of the striped catfish, Pangasianodon hypophthalmus.</title>
        <authorList>
            <person name="Wen M."/>
            <person name="Zahm M."/>
            <person name="Roques C."/>
            <person name="Cabau C."/>
            <person name="Klopp C."/>
            <person name="Donnadieu C."/>
            <person name="Jouanno E."/>
            <person name="Avarre J.-C."/>
            <person name="Campet M."/>
            <person name="Ha T.T.T."/>
            <person name="Dugue R."/>
            <person name="Lampietro C."/>
            <person name="Louis A."/>
            <person name="Herpin A."/>
            <person name="Echchiki A."/>
            <person name="Berthelot C."/>
            <person name="Parey E."/>
            <person name="Roest-Crollius H."/>
            <person name="Braasch I."/>
            <person name="Postlethwait J."/>
            <person name="Bobe J."/>
            <person name="Montfort J."/>
            <person name="Bouchez O."/>
            <person name="Begum T."/>
            <person name="Schartl M."/>
            <person name="Guiguen Y."/>
        </authorList>
    </citation>
    <scope>NUCLEOTIDE SEQUENCE [LARGE SCALE GENOMIC DNA]</scope>
    <source>
        <strain evidence="5 6">Indonesia</strain>
        <tissue evidence="5">Blood</tissue>
    </source>
</reference>